<feature type="domain" description="BHLH" evidence="1">
    <location>
        <begin position="112"/>
        <end position="165"/>
    </location>
</feature>
<dbReference type="RefSeq" id="XP_005824606.1">
    <property type="nucleotide sequence ID" value="XM_005824549.1"/>
</dbReference>
<dbReference type="EnsemblProtists" id="EKX37626">
    <property type="protein sequence ID" value="EKX37626"/>
    <property type="gene ID" value="GUITHDRAFT_154934"/>
</dbReference>
<evidence type="ECO:0000313" key="2">
    <source>
        <dbReference type="EMBL" id="EKX37626.1"/>
    </source>
</evidence>
<reference evidence="2 4" key="1">
    <citation type="journal article" date="2012" name="Nature">
        <title>Algal genomes reveal evolutionary mosaicism and the fate of nucleomorphs.</title>
        <authorList>
            <consortium name="DOE Joint Genome Institute"/>
            <person name="Curtis B.A."/>
            <person name="Tanifuji G."/>
            <person name="Burki F."/>
            <person name="Gruber A."/>
            <person name="Irimia M."/>
            <person name="Maruyama S."/>
            <person name="Arias M.C."/>
            <person name="Ball S.G."/>
            <person name="Gile G.H."/>
            <person name="Hirakawa Y."/>
            <person name="Hopkins J.F."/>
            <person name="Kuo A."/>
            <person name="Rensing S.A."/>
            <person name="Schmutz J."/>
            <person name="Symeonidi A."/>
            <person name="Elias M."/>
            <person name="Eveleigh R.J."/>
            <person name="Herman E.K."/>
            <person name="Klute M.J."/>
            <person name="Nakayama T."/>
            <person name="Obornik M."/>
            <person name="Reyes-Prieto A."/>
            <person name="Armbrust E.V."/>
            <person name="Aves S.J."/>
            <person name="Beiko R.G."/>
            <person name="Coutinho P."/>
            <person name="Dacks J.B."/>
            <person name="Durnford D.G."/>
            <person name="Fast N.M."/>
            <person name="Green B.R."/>
            <person name="Grisdale C.J."/>
            <person name="Hempel F."/>
            <person name="Henrissat B."/>
            <person name="Hoppner M.P."/>
            <person name="Ishida K."/>
            <person name="Kim E."/>
            <person name="Koreny L."/>
            <person name="Kroth P.G."/>
            <person name="Liu Y."/>
            <person name="Malik S.B."/>
            <person name="Maier U.G."/>
            <person name="McRose D."/>
            <person name="Mock T."/>
            <person name="Neilson J.A."/>
            <person name="Onodera N.T."/>
            <person name="Poole A.M."/>
            <person name="Pritham E.J."/>
            <person name="Richards T.A."/>
            <person name="Rocap G."/>
            <person name="Roy S.W."/>
            <person name="Sarai C."/>
            <person name="Schaack S."/>
            <person name="Shirato S."/>
            <person name="Slamovits C.H."/>
            <person name="Spencer D.F."/>
            <person name="Suzuki S."/>
            <person name="Worden A.Z."/>
            <person name="Zauner S."/>
            <person name="Barry K."/>
            <person name="Bell C."/>
            <person name="Bharti A.K."/>
            <person name="Crow J.A."/>
            <person name="Grimwood J."/>
            <person name="Kramer R."/>
            <person name="Lindquist E."/>
            <person name="Lucas S."/>
            <person name="Salamov A."/>
            <person name="McFadden G.I."/>
            <person name="Lane C.E."/>
            <person name="Keeling P.J."/>
            <person name="Gray M.W."/>
            <person name="Grigoriev I.V."/>
            <person name="Archibald J.M."/>
        </authorList>
    </citation>
    <scope>NUCLEOTIDE SEQUENCE</scope>
    <source>
        <strain evidence="2 4">CCMP2712</strain>
    </source>
</reference>
<dbReference type="GeneID" id="17294355"/>
<evidence type="ECO:0000313" key="3">
    <source>
        <dbReference type="EnsemblProtists" id="EKX37626"/>
    </source>
</evidence>
<accession>L1IMW9</accession>
<gene>
    <name evidence="2" type="ORF">GUITHDRAFT_154934</name>
</gene>
<proteinExistence type="predicted"/>
<dbReference type="Proteomes" id="UP000011087">
    <property type="component" value="Unassembled WGS sequence"/>
</dbReference>
<reference evidence="3" key="3">
    <citation type="submission" date="2016-03" db="UniProtKB">
        <authorList>
            <consortium name="EnsemblProtists"/>
        </authorList>
    </citation>
    <scope>IDENTIFICATION</scope>
</reference>
<sequence length="335" mass="37588">MKILSRGQCKEPVVDIAEPYTLKSKGYGDFNDLMEKKERAIDIDGLLAAGGLNLTAVPPDFNVELPVAHEDVKIEAGRSWSDDHDGEEEVDDAASVASSSSRLLFSAGSSLDRRGKHKLVERNRRETMRKMIAELQATVGCKTRPGLHPNVSVVLEATLHWLRRKGEDGHLKKKLAAEDIAMSYQPWRHAFDLAPVGILISSDDGRFMNQQKKLVVVVVVVDFKAGLIQHANILMSELSKMNPGNLLQHPKIFFSPSRNVYFPMILHVWNVMIYVNVKISGDDVKAASKLFRWDLQDWEFTGPVYKHGMSCEVKASCKGGEIQRIFVYLKHCECC</sequence>
<protein>
    <recommendedName>
        <fullName evidence="1">BHLH domain-containing protein</fullName>
    </recommendedName>
</protein>
<keyword evidence="4" id="KW-1185">Reference proteome</keyword>
<dbReference type="HOGENOM" id="CLU_830160_0_0_1"/>
<evidence type="ECO:0000259" key="1">
    <source>
        <dbReference type="PROSITE" id="PS50888"/>
    </source>
</evidence>
<dbReference type="PaxDb" id="55529-EKX37626"/>
<evidence type="ECO:0000313" key="4">
    <source>
        <dbReference type="Proteomes" id="UP000011087"/>
    </source>
</evidence>
<dbReference type="AlphaFoldDB" id="L1IMW9"/>
<dbReference type="InterPro" id="IPR036638">
    <property type="entry name" value="HLH_DNA-bd_sf"/>
</dbReference>
<dbReference type="InterPro" id="IPR011598">
    <property type="entry name" value="bHLH_dom"/>
</dbReference>
<name>L1IMW9_GUITC</name>
<dbReference type="GO" id="GO:0046983">
    <property type="term" value="F:protein dimerization activity"/>
    <property type="evidence" value="ECO:0007669"/>
    <property type="project" value="InterPro"/>
</dbReference>
<dbReference type="SUPFAM" id="SSF47459">
    <property type="entry name" value="HLH, helix-loop-helix DNA-binding domain"/>
    <property type="match status" value="1"/>
</dbReference>
<dbReference type="EMBL" id="JH993057">
    <property type="protein sequence ID" value="EKX37626.1"/>
    <property type="molecule type" value="Genomic_DNA"/>
</dbReference>
<dbReference type="PROSITE" id="PS50888">
    <property type="entry name" value="BHLH"/>
    <property type="match status" value="1"/>
</dbReference>
<dbReference type="KEGG" id="gtt:GUITHDRAFT_154934"/>
<reference evidence="4" key="2">
    <citation type="submission" date="2012-11" db="EMBL/GenBank/DDBJ databases">
        <authorList>
            <person name="Kuo A."/>
            <person name="Curtis B.A."/>
            <person name="Tanifuji G."/>
            <person name="Burki F."/>
            <person name="Gruber A."/>
            <person name="Irimia M."/>
            <person name="Maruyama S."/>
            <person name="Arias M.C."/>
            <person name="Ball S.G."/>
            <person name="Gile G.H."/>
            <person name="Hirakawa Y."/>
            <person name="Hopkins J.F."/>
            <person name="Rensing S.A."/>
            <person name="Schmutz J."/>
            <person name="Symeonidi A."/>
            <person name="Elias M."/>
            <person name="Eveleigh R.J."/>
            <person name="Herman E.K."/>
            <person name="Klute M.J."/>
            <person name="Nakayama T."/>
            <person name="Obornik M."/>
            <person name="Reyes-Prieto A."/>
            <person name="Armbrust E.V."/>
            <person name="Aves S.J."/>
            <person name="Beiko R.G."/>
            <person name="Coutinho P."/>
            <person name="Dacks J.B."/>
            <person name="Durnford D.G."/>
            <person name="Fast N.M."/>
            <person name="Green B.R."/>
            <person name="Grisdale C."/>
            <person name="Hempe F."/>
            <person name="Henrissat B."/>
            <person name="Hoppner M.P."/>
            <person name="Ishida K.-I."/>
            <person name="Kim E."/>
            <person name="Koreny L."/>
            <person name="Kroth P.G."/>
            <person name="Liu Y."/>
            <person name="Malik S.-B."/>
            <person name="Maier U.G."/>
            <person name="McRose D."/>
            <person name="Mock T."/>
            <person name="Neilson J.A."/>
            <person name="Onodera N.T."/>
            <person name="Poole A.M."/>
            <person name="Pritham E.J."/>
            <person name="Richards T.A."/>
            <person name="Rocap G."/>
            <person name="Roy S.W."/>
            <person name="Sarai C."/>
            <person name="Schaack S."/>
            <person name="Shirato S."/>
            <person name="Slamovits C.H."/>
            <person name="Spencer D.F."/>
            <person name="Suzuki S."/>
            <person name="Worden A.Z."/>
            <person name="Zauner S."/>
            <person name="Barry K."/>
            <person name="Bell C."/>
            <person name="Bharti A.K."/>
            <person name="Crow J.A."/>
            <person name="Grimwood J."/>
            <person name="Kramer R."/>
            <person name="Lindquist E."/>
            <person name="Lucas S."/>
            <person name="Salamov A."/>
            <person name="McFadden G.I."/>
            <person name="Lane C.E."/>
            <person name="Keeling P.J."/>
            <person name="Gray M.W."/>
            <person name="Grigoriev I.V."/>
            <person name="Archibald J.M."/>
        </authorList>
    </citation>
    <scope>NUCLEOTIDE SEQUENCE</scope>
    <source>
        <strain evidence="4">CCMP2712</strain>
    </source>
</reference>
<organism evidence="2">
    <name type="scientific">Guillardia theta (strain CCMP2712)</name>
    <name type="common">Cryptophyte</name>
    <dbReference type="NCBI Taxonomy" id="905079"/>
    <lineage>
        <taxon>Eukaryota</taxon>
        <taxon>Cryptophyceae</taxon>
        <taxon>Pyrenomonadales</taxon>
        <taxon>Geminigeraceae</taxon>
        <taxon>Guillardia</taxon>
    </lineage>
</organism>